<evidence type="ECO:0000313" key="10">
    <source>
        <dbReference type="EMBL" id="SUP44026.1"/>
    </source>
</evidence>
<comment type="pathway">
    <text evidence="1 8">Amino-acid biosynthesis; L-histidine biosynthesis; L-histidine from 5-phospho-alpha-D-ribose 1-diphosphate: step 8/9.</text>
</comment>
<protein>
    <recommendedName>
        <fullName evidence="3 8">Histidinol-phosphatase</fullName>
        <shortName evidence="8">HolPase</shortName>
        <ecNumber evidence="3 8">3.1.3.15</ecNumber>
    </recommendedName>
</protein>
<evidence type="ECO:0000256" key="8">
    <source>
        <dbReference type="RuleBase" id="RU366003"/>
    </source>
</evidence>
<proteinExistence type="inferred from homology"/>
<name>A0A380NNR7_9FIRM</name>
<dbReference type="RefSeq" id="WP_115310598.1">
    <property type="nucleotide sequence ID" value="NZ_UHIO01000001.1"/>
</dbReference>
<dbReference type="Pfam" id="PF02811">
    <property type="entry name" value="PHP"/>
    <property type="match status" value="1"/>
</dbReference>
<dbReference type="UniPathway" id="UPA00031">
    <property type="reaction ID" value="UER00013"/>
</dbReference>
<dbReference type="PANTHER" id="PTHR21039">
    <property type="entry name" value="HISTIDINOL PHOSPHATASE-RELATED"/>
    <property type="match status" value="1"/>
</dbReference>
<dbReference type="NCBIfam" id="NF005996">
    <property type="entry name" value="PRK08123.1"/>
    <property type="match status" value="1"/>
</dbReference>
<evidence type="ECO:0000256" key="6">
    <source>
        <dbReference type="ARBA" id="ARBA00023102"/>
    </source>
</evidence>
<dbReference type="SUPFAM" id="SSF89550">
    <property type="entry name" value="PHP domain-like"/>
    <property type="match status" value="1"/>
</dbReference>
<dbReference type="InterPro" id="IPR016195">
    <property type="entry name" value="Pol/histidinol_Pase-like"/>
</dbReference>
<evidence type="ECO:0000256" key="1">
    <source>
        <dbReference type="ARBA" id="ARBA00004970"/>
    </source>
</evidence>
<dbReference type="InterPro" id="IPR004013">
    <property type="entry name" value="PHP_dom"/>
</dbReference>
<dbReference type="OrthoDB" id="9775255at2"/>
<keyword evidence="6 8" id="KW-0368">Histidine biosynthesis</keyword>
<dbReference type="CDD" id="cd12110">
    <property type="entry name" value="PHP_HisPPase_Hisj_like"/>
    <property type="match status" value="1"/>
</dbReference>
<dbReference type="AlphaFoldDB" id="A0A380NNR7"/>
<gene>
    <name evidence="10" type="primary">hisK</name>
    <name evidence="10" type="ORF">NCTC12020_01465</name>
</gene>
<dbReference type="GO" id="GO:0005737">
    <property type="term" value="C:cytoplasm"/>
    <property type="evidence" value="ECO:0007669"/>
    <property type="project" value="TreeGrafter"/>
</dbReference>
<evidence type="ECO:0000313" key="11">
    <source>
        <dbReference type="Proteomes" id="UP000255367"/>
    </source>
</evidence>
<dbReference type="EMBL" id="UHIO01000001">
    <property type="protein sequence ID" value="SUP44026.1"/>
    <property type="molecule type" value="Genomic_DNA"/>
</dbReference>
<dbReference type="GO" id="GO:0000105">
    <property type="term" value="P:L-histidine biosynthetic process"/>
    <property type="evidence" value="ECO:0007669"/>
    <property type="project" value="UniProtKB-UniRule"/>
</dbReference>
<dbReference type="Proteomes" id="UP000255367">
    <property type="component" value="Unassembled WGS sequence"/>
</dbReference>
<evidence type="ECO:0000256" key="3">
    <source>
        <dbReference type="ARBA" id="ARBA00013085"/>
    </source>
</evidence>
<dbReference type="InterPro" id="IPR010140">
    <property type="entry name" value="Histidinol_P_phosphatase_HisJ"/>
</dbReference>
<accession>A0A380NNR7</accession>
<keyword evidence="11" id="KW-1185">Reference proteome</keyword>
<evidence type="ECO:0000256" key="7">
    <source>
        <dbReference type="ARBA" id="ARBA00049158"/>
    </source>
</evidence>
<sequence>MSKQYSIVGHNQYEGQLVDGHLHTELCPHGTGEKVALLIEKAIDLGFYKLCLTEHAPLPSGFVRRYKGDKEAYDTAAIRTDQVEPYLALGTELQKEYGQYINLSVGFEVDYLPGFEESTREFLTLVGPYTGDNLLSVHFMLGVDDGFWCVDYSEAEFQRGFGPWLTKQDVLYRRYFQSVLEGVQTDFGPHTPVRIGHLDLIKKYQHHFNFKSSYDKATQQVIREILQTLRFQNRTLDYNIAGLYKSNCREMYPSSFIQGMAYAIGVPYMIGSDSHGVSAFENAWTPE</sequence>
<dbReference type="EC" id="3.1.3.15" evidence="3 8"/>
<comment type="similarity">
    <text evidence="2 8">Belongs to the PHP hydrolase family. HisK subfamily.</text>
</comment>
<dbReference type="Gene3D" id="3.20.20.140">
    <property type="entry name" value="Metal-dependent hydrolases"/>
    <property type="match status" value="1"/>
</dbReference>
<organism evidence="10 11">
    <name type="scientific">Veillonella criceti</name>
    <dbReference type="NCBI Taxonomy" id="103891"/>
    <lineage>
        <taxon>Bacteria</taxon>
        <taxon>Bacillati</taxon>
        <taxon>Bacillota</taxon>
        <taxon>Negativicutes</taxon>
        <taxon>Veillonellales</taxon>
        <taxon>Veillonellaceae</taxon>
        <taxon>Veillonella</taxon>
    </lineage>
</organism>
<dbReference type="PANTHER" id="PTHR21039:SF0">
    <property type="entry name" value="HISTIDINOL-PHOSPHATASE"/>
    <property type="match status" value="1"/>
</dbReference>
<keyword evidence="5 8" id="KW-0378">Hydrolase</keyword>
<evidence type="ECO:0000256" key="4">
    <source>
        <dbReference type="ARBA" id="ARBA00022605"/>
    </source>
</evidence>
<comment type="catalytic activity">
    <reaction evidence="7 8">
        <text>L-histidinol phosphate + H2O = L-histidinol + phosphate</text>
        <dbReference type="Rhea" id="RHEA:14465"/>
        <dbReference type="ChEBI" id="CHEBI:15377"/>
        <dbReference type="ChEBI" id="CHEBI:43474"/>
        <dbReference type="ChEBI" id="CHEBI:57699"/>
        <dbReference type="ChEBI" id="CHEBI:57980"/>
        <dbReference type="EC" id="3.1.3.15"/>
    </reaction>
</comment>
<dbReference type="NCBIfam" id="TIGR01856">
    <property type="entry name" value="hisJ_fam"/>
    <property type="match status" value="1"/>
</dbReference>
<evidence type="ECO:0000256" key="5">
    <source>
        <dbReference type="ARBA" id="ARBA00022801"/>
    </source>
</evidence>
<keyword evidence="4 8" id="KW-0028">Amino-acid biosynthesis</keyword>
<reference evidence="10 11" key="1">
    <citation type="submission" date="2018-06" db="EMBL/GenBank/DDBJ databases">
        <authorList>
            <consortium name="Pathogen Informatics"/>
            <person name="Doyle S."/>
        </authorList>
    </citation>
    <scope>NUCLEOTIDE SEQUENCE [LARGE SCALE GENOMIC DNA]</scope>
    <source>
        <strain evidence="10 11">NCTC12020</strain>
    </source>
</reference>
<evidence type="ECO:0000256" key="2">
    <source>
        <dbReference type="ARBA" id="ARBA00009152"/>
    </source>
</evidence>
<evidence type="ECO:0000259" key="9">
    <source>
        <dbReference type="Pfam" id="PF02811"/>
    </source>
</evidence>
<feature type="domain" description="PHP" evidence="9">
    <location>
        <begin position="19"/>
        <end position="237"/>
    </location>
</feature>
<dbReference type="GO" id="GO:0004401">
    <property type="term" value="F:histidinol-phosphatase activity"/>
    <property type="evidence" value="ECO:0007669"/>
    <property type="project" value="UniProtKB-UniRule"/>
</dbReference>